<reference evidence="1 2" key="1">
    <citation type="submission" date="2024-09" db="EMBL/GenBank/DDBJ databases">
        <title>Floridaenema gen nov. (Aerosakkonemataceae, Aerosakkonematales ord. nov., Cyanobacteria) from benthic tropical and subtropical fresh waters, with the description of four new species.</title>
        <authorList>
            <person name="Moretto J.A."/>
            <person name="Berthold D.E."/>
            <person name="Lefler F.W."/>
            <person name="Huang I.-S."/>
            <person name="Laughinghouse H. IV."/>
        </authorList>
    </citation>
    <scope>NUCLEOTIDE SEQUENCE [LARGE SCALE GENOMIC DNA]</scope>
    <source>
        <strain evidence="1 2">BLCC-F167</strain>
    </source>
</reference>
<dbReference type="EMBL" id="JBHFNT010000250">
    <property type="protein sequence ID" value="MFB2838439.1"/>
    <property type="molecule type" value="Genomic_DNA"/>
</dbReference>
<evidence type="ECO:0000313" key="2">
    <source>
        <dbReference type="Proteomes" id="UP001576780"/>
    </source>
</evidence>
<organism evidence="1 2">
    <name type="scientific">Floridaenema evergladense BLCC-F167</name>
    <dbReference type="NCBI Taxonomy" id="3153639"/>
    <lineage>
        <taxon>Bacteria</taxon>
        <taxon>Bacillati</taxon>
        <taxon>Cyanobacteriota</taxon>
        <taxon>Cyanophyceae</taxon>
        <taxon>Oscillatoriophycideae</taxon>
        <taxon>Aerosakkonematales</taxon>
        <taxon>Aerosakkonemataceae</taxon>
        <taxon>Floridanema</taxon>
        <taxon>Floridanema evergladense</taxon>
    </lineage>
</organism>
<protein>
    <submittedName>
        <fullName evidence="1">Uncharacterized protein</fullName>
    </submittedName>
</protein>
<dbReference type="Proteomes" id="UP001576780">
    <property type="component" value="Unassembled WGS sequence"/>
</dbReference>
<sequence>MKPNFEKMTRKELREYAIAHRGDEDIDEVLNILYSRRSPDSEAIWFHPPKTKEEEQEQFELFKRIVDEKTRKKEAES</sequence>
<dbReference type="RefSeq" id="WP_413280752.1">
    <property type="nucleotide sequence ID" value="NZ_JBHFNT010000250.1"/>
</dbReference>
<accession>A0ABV4WTJ9</accession>
<dbReference type="Pfam" id="PF21826">
    <property type="entry name" value="DUF6887"/>
    <property type="match status" value="1"/>
</dbReference>
<gene>
    <name evidence="1" type="ORF">ACE1CA_28430</name>
</gene>
<dbReference type="InterPro" id="IPR054053">
    <property type="entry name" value="DUF6887"/>
</dbReference>
<name>A0ABV4WTJ9_9CYAN</name>
<keyword evidence="2" id="KW-1185">Reference proteome</keyword>
<comment type="caution">
    <text evidence="1">The sequence shown here is derived from an EMBL/GenBank/DDBJ whole genome shotgun (WGS) entry which is preliminary data.</text>
</comment>
<proteinExistence type="predicted"/>
<evidence type="ECO:0000313" key="1">
    <source>
        <dbReference type="EMBL" id="MFB2838439.1"/>
    </source>
</evidence>